<comment type="caution">
    <text evidence="2">The sequence shown here is derived from an EMBL/GenBank/DDBJ whole genome shotgun (WGS) entry which is preliminary data.</text>
</comment>
<feature type="transmembrane region" description="Helical" evidence="1">
    <location>
        <begin position="61"/>
        <end position="82"/>
    </location>
</feature>
<dbReference type="RefSeq" id="WP_111147796.1">
    <property type="nucleotide sequence ID" value="NZ_QKRB01000051.1"/>
</dbReference>
<feature type="transmembrane region" description="Helical" evidence="1">
    <location>
        <begin position="28"/>
        <end position="49"/>
    </location>
</feature>
<feature type="transmembrane region" description="Helical" evidence="1">
    <location>
        <begin position="209"/>
        <end position="232"/>
    </location>
</feature>
<dbReference type="AlphaFoldDB" id="A0A2W1LJ60"/>
<keyword evidence="1" id="KW-1133">Transmembrane helix</keyword>
<proteinExistence type="predicted"/>
<gene>
    <name evidence="2" type="ORF">DNH61_16535</name>
</gene>
<keyword evidence="1" id="KW-0812">Transmembrane</keyword>
<sequence>MLNHLKEEDVVKLKVAAWDRLHPERIAFFFWGVFILGAVATGVAALAVYNSPVPVGGGLMLTVQAAVGLLVIQFIVSLFFSIGDTVYKHQKLQAVLLNVMAFKASMDMYIVFFALCGVRDVPGYVSDMGAVLLAGGILYFVLSLLRGIRRAGSGSFREGGQGLYNFRQSLVYVSIPVIFAVSVFGALIARSSSDLSLLTGQPVDAYMLLLLAAVLQYSIAVAWPEFVLFAYCKSRFPSFMMKKEQPARRTLR</sequence>
<name>A0A2W1LJ60_9BACL</name>
<feature type="transmembrane region" description="Helical" evidence="1">
    <location>
        <begin position="169"/>
        <end position="189"/>
    </location>
</feature>
<evidence type="ECO:0000313" key="2">
    <source>
        <dbReference type="EMBL" id="PZD94574.1"/>
    </source>
</evidence>
<feature type="transmembrane region" description="Helical" evidence="1">
    <location>
        <begin position="128"/>
        <end position="148"/>
    </location>
</feature>
<reference evidence="2 3" key="1">
    <citation type="submission" date="2018-06" db="EMBL/GenBank/DDBJ databases">
        <title>Paenibacillus imtechensis sp. nov.</title>
        <authorList>
            <person name="Pinnaka A.K."/>
            <person name="Singh H."/>
            <person name="Kaur M."/>
        </authorList>
    </citation>
    <scope>NUCLEOTIDE SEQUENCE [LARGE SCALE GENOMIC DNA]</scope>
    <source>
        <strain evidence="2 3">SMB1</strain>
    </source>
</reference>
<organism evidence="2 3">
    <name type="scientific">Paenibacillus sambharensis</name>
    <dbReference type="NCBI Taxonomy" id="1803190"/>
    <lineage>
        <taxon>Bacteria</taxon>
        <taxon>Bacillati</taxon>
        <taxon>Bacillota</taxon>
        <taxon>Bacilli</taxon>
        <taxon>Bacillales</taxon>
        <taxon>Paenibacillaceae</taxon>
        <taxon>Paenibacillus</taxon>
    </lineage>
</organism>
<accession>A0A2W1LJ60</accession>
<keyword evidence="3" id="KW-1185">Reference proteome</keyword>
<protein>
    <submittedName>
        <fullName evidence="2">Uncharacterized protein</fullName>
    </submittedName>
</protein>
<keyword evidence="1" id="KW-0472">Membrane</keyword>
<feature type="transmembrane region" description="Helical" evidence="1">
    <location>
        <begin position="94"/>
        <end position="116"/>
    </location>
</feature>
<evidence type="ECO:0000313" key="3">
    <source>
        <dbReference type="Proteomes" id="UP000249522"/>
    </source>
</evidence>
<evidence type="ECO:0000256" key="1">
    <source>
        <dbReference type="SAM" id="Phobius"/>
    </source>
</evidence>
<dbReference type="Proteomes" id="UP000249522">
    <property type="component" value="Unassembled WGS sequence"/>
</dbReference>
<dbReference type="EMBL" id="QKRB01000051">
    <property type="protein sequence ID" value="PZD94574.1"/>
    <property type="molecule type" value="Genomic_DNA"/>
</dbReference>
<dbReference type="OrthoDB" id="2678099at2"/>